<dbReference type="PANTHER" id="PTHR43289:SF6">
    <property type="entry name" value="SERINE_THREONINE-PROTEIN KINASE NEKL-3"/>
    <property type="match status" value="1"/>
</dbReference>
<keyword evidence="3 8" id="KW-0547">Nucleotide-binding</keyword>
<evidence type="ECO:0000256" key="9">
    <source>
        <dbReference type="SAM" id="MobiDB-lite"/>
    </source>
</evidence>
<dbReference type="PANTHER" id="PTHR43289">
    <property type="entry name" value="MITOGEN-ACTIVATED PROTEIN KINASE KINASE KINASE 20-RELATED"/>
    <property type="match status" value="1"/>
</dbReference>
<protein>
    <submittedName>
        <fullName evidence="11">tRNA A-37 threonylcarbamoyl transferase component Bud32</fullName>
    </submittedName>
</protein>
<dbReference type="GO" id="GO:0004674">
    <property type="term" value="F:protein serine/threonine kinase activity"/>
    <property type="evidence" value="ECO:0007669"/>
    <property type="project" value="UniProtKB-KW"/>
</dbReference>
<dbReference type="PROSITE" id="PS50011">
    <property type="entry name" value="PROTEIN_KINASE_DOM"/>
    <property type="match status" value="1"/>
</dbReference>
<comment type="caution">
    <text evidence="11">The sequence shown here is derived from an EMBL/GenBank/DDBJ whole genome shotgun (WGS) entry which is preliminary data.</text>
</comment>
<dbReference type="SUPFAM" id="SSF56112">
    <property type="entry name" value="Protein kinase-like (PK-like)"/>
    <property type="match status" value="1"/>
</dbReference>
<reference evidence="11 12" key="1">
    <citation type="submission" date="2020-08" db="EMBL/GenBank/DDBJ databases">
        <title>Genomic Encyclopedia of Type Strains, Phase IV (KMG-IV): sequencing the most valuable type-strain genomes for metagenomic binning, comparative biology and taxonomic classification.</title>
        <authorList>
            <person name="Goeker M."/>
        </authorList>
    </citation>
    <scope>NUCLEOTIDE SEQUENCE [LARGE SCALE GENOMIC DNA]</scope>
    <source>
        <strain evidence="11 12">DSM 29007</strain>
    </source>
</reference>
<evidence type="ECO:0000256" key="4">
    <source>
        <dbReference type="ARBA" id="ARBA00022777"/>
    </source>
</evidence>
<evidence type="ECO:0000256" key="7">
    <source>
        <dbReference type="ARBA" id="ARBA00048679"/>
    </source>
</evidence>
<dbReference type="PROSITE" id="PS00108">
    <property type="entry name" value="PROTEIN_KINASE_ST"/>
    <property type="match status" value="1"/>
</dbReference>
<evidence type="ECO:0000256" key="6">
    <source>
        <dbReference type="ARBA" id="ARBA00047899"/>
    </source>
</evidence>
<sequence>MPGLEALLKGRELAGRYRIDEVIGRGGMGAVYRATDLRLGRPVAVKVITASSGNDPELRERLRARFRHEAASAARLPHHPNVVPVYDYGTDEDLGLDYIVMELLRGEDLATRFQRGSRMPLAEALRILQHASRGVAVGHRAGLVHRDVKPGNIFLVQGEHDDDEMQVRVLDFGIAKAMAEEDTTALTHDGRAPMSPAYASPEQLRAEPRLSPASDVFSLGAVGFQLLTGERPYTETDRNRMSAGLDVPTPSMRSRAPGIPEEVEAVIRRALAPDAVQRFANAGQMADALEQPLRRLGETPAAAVIPAGGALPPMDDDRTMIDGGFGPADDDRTVLAPPARRPAVPPPPPPFADRAGGNPPVIAQPRRRQTQVAEERSGVHPLVWVLLALLLIGGGAFALSQMGGGGGNGAVAADSAAVDSAGADSLTADDALVLSQEWNRFFRMQQYDSALAYAERAMAISPRTAEYRDQAAVALMRLGRYSDAADVLTEGIRMEGRYDLFYSHLAEARLAMGDTTSAIIALKQFVEITPAAADRAKAQQSLRILEQQTQPPPLEPVPGVGDSVPAVPGNDPSIPATDTIRPRPGGYSDTLRMGGRG</sequence>
<dbReference type="InterPro" id="IPR000719">
    <property type="entry name" value="Prot_kinase_dom"/>
</dbReference>
<dbReference type="AlphaFoldDB" id="A0A841GYJ3"/>
<evidence type="ECO:0000256" key="1">
    <source>
        <dbReference type="ARBA" id="ARBA00022527"/>
    </source>
</evidence>
<dbReference type="InterPro" id="IPR008271">
    <property type="entry name" value="Ser/Thr_kinase_AS"/>
</dbReference>
<keyword evidence="4" id="KW-0418">Kinase</keyword>
<keyword evidence="12" id="KW-1185">Reference proteome</keyword>
<evidence type="ECO:0000256" key="2">
    <source>
        <dbReference type="ARBA" id="ARBA00022679"/>
    </source>
</evidence>
<dbReference type="SMART" id="SM00220">
    <property type="entry name" value="S_TKc"/>
    <property type="match status" value="1"/>
</dbReference>
<name>A0A841GYJ3_9BACT</name>
<dbReference type="Pfam" id="PF00069">
    <property type="entry name" value="Pkinase"/>
    <property type="match status" value="1"/>
</dbReference>
<proteinExistence type="predicted"/>
<keyword evidence="2 11" id="KW-0808">Transferase</keyword>
<evidence type="ECO:0000256" key="3">
    <source>
        <dbReference type="ARBA" id="ARBA00022741"/>
    </source>
</evidence>
<dbReference type="SUPFAM" id="SSF48452">
    <property type="entry name" value="TPR-like"/>
    <property type="match status" value="1"/>
</dbReference>
<evidence type="ECO:0000256" key="5">
    <source>
        <dbReference type="ARBA" id="ARBA00022840"/>
    </source>
</evidence>
<evidence type="ECO:0000259" key="10">
    <source>
        <dbReference type="PROSITE" id="PS50011"/>
    </source>
</evidence>
<dbReference type="RefSeq" id="WP_170033213.1">
    <property type="nucleotide sequence ID" value="NZ_JABDTL010000001.1"/>
</dbReference>
<evidence type="ECO:0000256" key="8">
    <source>
        <dbReference type="PROSITE-ProRule" id="PRU10141"/>
    </source>
</evidence>
<dbReference type="InterPro" id="IPR017441">
    <property type="entry name" value="Protein_kinase_ATP_BS"/>
</dbReference>
<dbReference type="Gene3D" id="3.30.200.20">
    <property type="entry name" value="Phosphorylase Kinase, domain 1"/>
    <property type="match status" value="1"/>
</dbReference>
<feature type="domain" description="Protein kinase" evidence="10">
    <location>
        <begin position="17"/>
        <end position="294"/>
    </location>
</feature>
<feature type="binding site" evidence="8">
    <location>
        <position position="46"/>
    </location>
    <ligand>
        <name>ATP</name>
        <dbReference type="ChEBI" id="CHEBI:30616"/>
    </ligand>
</feature>
<dbReference type="EMBL" id="JACHIA010000006">
    <property type="protein sequence ID" value="MBB6070855.1"/>
    <property type="molecule type" value="Genomic_DNA"/>
</dbReference>
<evidence type="ECO:0000313" key="11">
    <source>
        <dbReference type="EMBL" id="MBB6070855.1"/>
    </source>
</evidence>
<dbReference type="InterPro" id="IPR011990">
    <property type="entry name" value="TPR-like_helical_dom_sf"/>
</dbReference>
<comment type="catalytic activity">
    <reaction evidence="6">
        <text>L-threonyl-[protein] + ATP = O-phospho-L-threonyl-[protein] + ADP + H(+)</text>
        <dbReference type="Rhea" id="RHEA:46608"/>
        <dbReference type="Rhea" id="RHEA-COMP:11060"/>
        <dbReference type="Rhea" id="RHEA-COMP:11605"/>
        <dbReference type="ChEBI" id="CHEBI:15378"/>
        <dbReference type="ChEBI" id="CHEBI:30013"/>
        <dbReference type="ChEBI" id="CHEBI:30616"/>
        <dbReference type="ChEBI" id="CHEBI:61977"/>
        <dbReference type="ChEBI" id="CHEBI:456216"/>
        <dbReference type="EC" id="2.7.11.1"/>
    </reaction>
</comment>
<keyword evidence="5 8" id="KW-0067">ATP-binding</keyword>
<dbReference type="InterPro" id="IPR011009">
    <property type="entry name" value="Kinase-like_dom_sf"/>
</dbReference>
<accession>A0A841GYJ3</accession>
<dbReference type="Gene3D" id="1.25.40.10">
    <property type="entry name" value="Tetratricopeptide repeat domain"/>
    <property type="match status" value="1"/>
</dbReference>
<evidence type="ECO:0000313" key="12">
    <source>
        <dbReference type="Proteomes" id="UP000582837"/>
    </source>
</evidence>
<dbReference type="GO" id="GO:0005524">
    <property type="term" value="F:ATP binding"/>
    <property type="evidence" value="ECO:0007669"/>
    <property type="project" value="UniProtKB-UniRule"/>
</dbReference>
<organism evidence="11 12">
    <name type="scientific">Longimicrobium terrae</name>
    <dbReference type="NCBI Taxonomy" id="1639882"/>
    <lineage>
        <taxon>Bacteria</taxon>
        <taxon>Pseudomonadati</taxon>
        <taxon>Gemmatimonadota</taxon>
        <taxon>Longimicrobiia</taxon>
        <taxon>Longimicrobiales</taxon>
        <taxon>Longimicrobiaceae</taxon>
        <taxon>Longimicrobium</taxon>
    </lineage>
</organism>
<comment type="catalytic activity">
    <reaction evidence="7">
        <text>L-seryl-[protein] + ATP = O-phospho-L-seryl-[protein] + ADP + H(+)</text>
        <dbReference type="Rhea" id="RHEA:17989"/>
        <dbReference type="Rhea" id="RHEA-COMP:9863"/>
        <dbReference type="Rhea" id="RHEA-COMP:11604"/>
        <dbReference type="ChEBI" id="CHEBI:15378"/>
        <dbReference type="ChEBI" id="CHEBI:29999"/>
        <dbReference type="ChEBI" id="CHEBI:30616"/>
        <dbReference type="ChEBI" id="CHEBI:83421"/>
        <dbReference type="ChEBI" id="CHEBI:456216"/>
        <dbReference type="EC" id="2.7.11.1"/>
    </reaction>
</comment>
<dbReference type="FunFam" id="3.30.200.20:FF:000035">
    <property type="entry name" value="Serine/threonine protein kinase Stk1"/>
    <property type="match status" value="1"/>
</dbReference>
<dbReference type="Proteomes" id="UP000582837">
    <property type="component" value="Unassembled WGS sequence"/>
</dbReference>
<dbReference type="PROSITE" id="PS00107">
    <property type="entry name" value="PROTEIN_KINASE_ATP"/>
    <property type="match status" value="1"/>
</dbReference>
<dbReference type="Gene3D" id="1.10.510.10">
    <property type="entry name" value="Transferase(Phosphotransferase) domain 1"/>
    <property type="match status" value="1"/>
</dbReference>
<feature type="region of interest" description="Disordered" evidence="9">
    <location>
        <begin position="549"/>
        <end position="597"/>
    </location>
</feature>
<dbReference type="CDD" id="cd14014">
    <property type="entry name" value="STKc_PknB_like"/>
    <property type="match status" value="1"/>
</dbReference>
<keyword evidence="1" id="KW-0723">Serine/threonine-protein kinase</keyword>
<gene>
    <name evidence="11" type="ORF">HNQ61_002477</name>
</gene>